<feature type="domain" description="HTH tetR-type" evidence="5">
    <location>
        <begin position="20"/>
        <end position="80"/>
    </location>
</feature>
<keyword evidence="7" id="KW-1185">Reference proteome</keyword>
<keyword evidence="1" id="KW-0805">Transcription regulation</keyword>
<evidence type="ECO:0000313" key="7">
    <source>
        <dbReference type="Proteomes" id="UP001247307"/>
    </source>
</evidence>
<dbReference type="RefSeq" id="WP_309849996.1">
    <property type="nucleotide sequence ID" value="NZ_JAVDUI010000001.1"/>
</dbReference>
<dbReference type="PANTHER" id="PTHR30055:SF238">
    <property type="entry name" value="MYCOFACTOCIN BIOSYNTHESIS TRANSCRIPTIONAL REGULATOR MFTR-RELATED"/>
    <property type="match status" value="1"/>
</dbReference>
<evidence type="ECO:0000256" key="4">
    <source>
        <dbReference type="PROSITE-ProRule" id="PRU00335"/>
    </source>
</evidence>
<dbReference type="InterPro" id="IPR009057">
    <property type="entry name" value="Homeodomain-like_sf"/>
</dbReference>
<dbReference type="EMBL" id="JAVDUI010000001">
    <property type="protein sequence ID" value="MDR6891802.1"/>
    <property type="molecule type" value="Genomic_DNA"/>
</dbReference>
<evidence type="ECO:0000256" key="3">
    <source>
        <dbReference type="ARBA" id="ARBA00023163"/>
    </source>
</evidence>
<evidence type="ECO:0000313" key="6">
    <source>
        <dbReference type="EMBL" id="MDR6891802.1"/>
    </source>
</evidence>
<proteinExistence type="predicted"/>
<feature type="DNA-binding region" description="H-T-H motif" evidence="4">
    <location>
        <begin position="43"/>
        <end position="62"/>
    </location>
</feature>
<dbReference type="InterPro" id="IPR001647">
    <property type="entry name" value="HTH_TetR"/>
</dbReference>
<protein>
    <submittedName>
        <fullName evidence="6">AcrR family transcriptional regulator</fullName>
    </submittedName>
</protein>
<evidence type="ECO:0000259" key="5">
    <source>
        <dbReference type="PROSITE" id="PS50977"/>
    </source>
</evidence>
<organism evidence="6 7">
    <name type="scientific">Falsarthrobacter nasiphocae</name>
    <dbReference type="NCBI Taxonomy" id="189863"/>
    <lineage>
        <taxon>Bacteria</taxon>
        <taxon>Bacillati</taxon>
        <taxon>Actinomycetota</taxon>
        <taxon>Actinomycetes</taxon>
        <taxon>Micrococcales</taxon>
        <taxon>Micrococcaceae</taxon>
        <taxon>Falsarthrobacter</taxon>
    </lineage>
</organism>
<dbReference type="Pfam" id="PF00440">
    <property type="entry name" value="TetR_N"/>
    <property type="match status" value="1"/>
</dbReference>
<evidence type="ECO:0000256" key="1">
    <source>
        <dbReference type="ARBA" id="ARBA00023015"/>
    </source>
</evidence>
<evidence type="ECO:0000256" key="2">
    <source>
        <dbReference type="ARBA" id="ARBA00023125"/>
    </source>
</evidence>
<dbReference type="GO" id="GO:0000976">
    <property type="term" value="F:transcription cis-regulatory region binding"/>
    <property type="evidence" value="ECO:0007669"/>
    <property type="project" value="TreeGrafter"/>
</dbReference>
<reference evidence="6" key="1">
    <citation type="submission" date="2023-07" db="EMBL/GenBank/DDBJ databases">
        <title>Sequencing the genomes of 1000 actinobacteria strains.</title>
        <authorList>
            <person name="Klenk H.-P."/>
        </authorList>
    </citation>
    <scope>NUCLEOTIDE SEQUENCE</scope>
    <source>
        <strain evidence="6">DSM 13988</strain>
    </source>
</reference>
<keyword evidence="3" id="KW-0804">Transcription</keyword>
<dbReference type="Proteomes" id="UP001247307">
    <property type="component" value="Unassembled WGS sequence"/>
</dbReference>
<name>A0AAE4C669_9MICC</name>
<comment type="caution">
    <text evidence="6">The sequence shown here is derived from an EMBL/GenBank/DDBJ whole genome shotgun (WGS) entry which is preliminary data.</text>
</comment>
<dbReference type="InterPro" id="IPR050109">
    <property type="entry name" value="HTH-type_TetR-like_transc_reg"/>
</dbReference>
<keyword evidence="2 4" id="KW-0238">DNA-binding</keyword>
<sequence length="208" mass="22843">MTQNEPEASSEPRRRPVRTRTTKLKLFRAAMELMGESGVTETRVEDVAARAGVSKGSIYYNFGSKSQLVEELLRFGLEQLEERIAGIRRAADSDGLEYLASVLEQGFRFLDEYPSFARLWVATSWRGAGEWAETLASLRHRVVGLVEEGLELAVPSADAATVRLTAHAIFGSVFALSLDDGQARRPSVPERVSICLLTARGLAEQDGA</sequence>
<dbReference type="PROSITE" id="PS50977">
    <property type="entry name" value="HTH_TETR_2"/>
    <property type="match status" value="1"/>
</dbReference>
<dbReference type="AlphaFoldDB" id="A0AAE4C669"/>
<dbReference type="PRINTS" id="PR00455">
    <property type="entry name" value="HTHTETR"/>
</dbReference>
<gene>
    <name evidence="6" type="ORF">J2S35_000742</name>
</gene>
<dbReference type="Gene3D" id="1.10.357.10">
    <property type="entry name" value="Tetracycline Repressor, domain 2"/>
    <property type="match status" value="1"/>
</dbReference>
<accession>A0AAE4C669</accession>
<dbReference type="PANTHER" id="PTHR30055">
    <property type="entry name" value="HTH-TYPE TRANSCRIPTIONAL REGULATOR RUTR"/>
    <property type="match status" value="1"/>
</dbReference>
<dbReference type="SUPFAM" id="SSF46689">
    <property type="entry name" value="Homeodomain-like"/>
    <property type="match status" value="1"/>
</dbReference>
<dbReference type="GO" id="GO:0003700">
    <property type="term" value="F:DNA-binding transcription factor activity"/>
    <property type="evidence" value="ECO:0007669"/>
    <property type="project" value="TreeGrafter"/>
</dbReference>